<feature type="compositionally biased region" description="Pro residues" evidence="1">
    <location>
        <begin position="282"/>
        <end position="296"/>
    </location>
</feature>
<dbReference type="InterPro" id="IPR029317">
    <property type="entry name" value="KRBA1_rpt"/>
</dbReference>
<feature type="compositionally biased region" description="Low complexity" evidence="1">
    <location>
        <begin position="691"/>
        <end position="700"/>
    </location>
</feature>
<feature type="compositionally biased region" description="Low complexity" evidence="1">
    <location>
        <begin position="437"/>
        <end position="458"/>
    </location>
</feature>
<sequence>MRCGPAPVTFDDITVYLLQEEWVLLSQQQKDICGSDKMWFRHGFIHPCPWGPRRVLPYVADECPVAESPAACALPISPDFFLPQALKALPPPQESVPPSPSLQGFFASPQLMNKATACIYISEPRDDKAEVTDIMVIVGGTWQGRASVGALLNSSVPPPPAAVTEDTCSLRDLLRCLPDTPVGRLGLAATPSGSSSSSTPGAGGLGSPRPIKTADKLRPAEEGSPGAPGREPSPTTGSQGSSKSCRNLKRGSPGAGAAGISPGHSPLQGLINCLKEILEPGPQGPEGPRSSPPPPTHSLGASQLTRAELGPKGPPWAVKTEAASGDCPLQGLLNCLKEIPEARDRHPSPSGASDPRLREDPGAWKRNSGGLRPLQTPPPGPGPGAVSVLSAVKVEDSWPQGPPEPTSCQLSKRPHGPSAASSPRNVRDTAPAQVRVPSWGPAAQAGSASSSPLEALEACLRGIPLSGSLPPQPPASFWSRSPQPGDPGSQRPELPRRGPHSKEVVVGPLPPLGLQGCTRDSPALPLGSQGTPSSFSSSSSSDGDLDFQTPERSQGHRPGKGSPMGSSPLQGLENCLREIPAPRPQPAWPCSSAGDGGPRRAEPRNWVAGLRGEACEPAHLGQRGGDVPARSLRLASPQALASGALSTCSPQGPRELGAARPGQWRWLQEGILPGGPLRFACLAGLGPSPCSSSSSSISSSEGEDPRPEPELWQPLLQERDHPPSGKGLGPPSPHHGGPRAGCSPGEGLRRCEPGHRCDLSAAGTEGGPLPGGVPQPDPTAAVPGASPGTSPRPPCPCGTSLQQELRSLGAALSEKLDQLAGALAGLAQEVAAVRTQGVLSAFHCVTPGLLGSPDAGKKWGKERLLLRTTISDQQSAPGSWRRAHGIHSLLPEPGERMRIQAEGPGRGPEPLSTSLPPGKGGAVPPRVCVGGHLVVWTTVELGMALPASPAVWGQPGEGQPVCPLQAQVQGGGSAATSSPTPSHVHVRGPTVYPRLARADESWSAVGIRLLSDATREGAGRERETERCLHQEGHRSVRVLGWYSHSSLWSTPWSFTEDRPHPHDKKKHPIEASEFDKYGLCFPTHDAKSCALRQGSNGLSWSCGVGWSSPNWYGEQDHASTWQLHLGTLVKQEE</sequence>
<comment type="caution">
    <text evidence="3">The sequence shown here is derived from an EMBL/GenBank/DDBJ whole genome shotgun (WGS) entry which is preliminary data.</text>
</comment>
<dbReference type="SMART" id="SM01258">
    <property type="entry name" value="KRBA1"/>
    <property type="match status" value="5"/>
</dbReference>
<dbReference type="GO" id="GO:0006355">
    <property type="term" value="P:regulation of DNA-templated transcription"/>
    <property type="evidence" value="ECO:0007669"/>
    <property type="project" value="InterPro"/>
</dbReference>
<dbReference type="PANTHER" id="PTHR22740:SF3">
    <property type="entry name" value="PROTEIN KRBA1"/>
    <property type="match status" value="1"/>
</dbReference>
<dbReference type="Gene3D" id="6.10.140.140">
    <property type="match status" value="1"/>
</dbReference>
<dbReference type="CDD" id="cd07765">
    <property type="entry name" value="KRAB_A-box"/>
    <property type="match status" value="1"/>
</dbReference>
<evidence type="ECO:0000256" key="1">
    <source>
        <dbReference type="SAM" id="MobiDB-lite"/>
    </source>
</evidence>
<feature type="domain" description="KRAB" evidence="2">
    <location>
        <begin position="7"/>
        <end position="33"/>
    </location>
</feature>
<feature type="region of interest" description="Disordered" evidence="1">
    <location>
        <begin position="338"/>
        <end position="603"/>
    </location>
</feature>
<dbReference type="AlphaFoldDB" id="A0A212CJM6"/>
<feature type="compositionally biased region" description="Polar residues" evidence="1">
    <location>
        <begin position="233"/>
        <end position="245"/>
    </location>
</feature>
<feature type="region of interest" description="Disordered" evidence="1">
    <location>
        <begin position="690"/>
        <end position="747"/>
    </location>
</feature>
<evidence type="ECO:0000313" key="3">
    <source>
        <dbReference type="EMBL" id="OWK06253.1"/>
    </source>
</evidence>
<feature type="region of interest" description="Disordered" evidence="1">
    <location>
        <begin position="762"/>
        <end position="796"/>
    </location>
</feature>
<feature type="compositionally biased region" description="Low complexity" evidence="1">
    <location>
        <begin position="185"/>
        <end position="200"/>
    </location>
</feature>
<name>A0A212CJM6_CEREH</name>
<organism evidence="3 4">
    <name type="scientific">Cervus elaphus hippelaphus</name>
    <name type="common">European red deer</name>
    <dbReference type="NCBI Taxonomy" id="46360"/>
    <lineage>
        <taxon>Eukaryota</taxon>
        <taxon>Metazoa</taxon>
        <taxon>Chordata</taxon>
        <taxon>Craniata</taxon>
        <taxon>Vertebrata</taxon>
        <taxon>Euteleostomi</taxon>
        <taxon>Mammalia</taxon>
        <taxon>Eutheria</taxon>
        <taxon>Laurasiatheria</taxon>
        <taxon>Artiodactyla</taxon>
        <taxon>Ruminantia</taxon>
        <taxon>Pecora</taxon>
        <taxon>Cervidae</taxon>
        <taxon>Cervinae</taxon>
        <taxon>Cervus</taxon>
    </lineage>
</organism>
<dbReference type="SUPFAM" id="SSF109640">
    <property type="entry name" value="KRAB domain (Kruppel-associated box)"/>
    <property type="match status" value="1"/>
</dbReference>
<feature type="compositionally biased region" description="Basic and acidic residues" evidence="1">
    <location>
        <begin position="338"/>
        <end position="347"/>
    </location>
</feature>
<evidence type="ECO:0000313" key="4">
    <source>
        <dbReference type="Proteomes" id="UP000242450"/>
    </source>
</evidence>
<gene>
    <name evidence="3" type="ORF">Celaphus_00012428</name>
</gene>
<reference evidence="3 4" key="1">
    <citation type="journal article" date="2018" name="Mol. Genet. Genomics">
        <title>The red deer Cervus elaphus genome CerEla1.0: sequencing, annotating, genes, and chromosomes.</title>
        <authorList>
            <person name="Bana N.A."/>
            <person name="Nyiri A."/>
            <person name="Nagy J."/>
            <person name="Frank K."/>
            <person name="Nagy T."/>
            <person name="Steger V."/>
            <person name="Schiller M."/>
            <person name="Lakatos P."/>
            <person name="Sugar L."/>
            <person name="Horn P."/>
            <person name="Barta E."/>
            <person name="Orosz L."/>
        </authorList>
    </citation>
    <scope>NUCLEOTIDE SEQUENCE [LARGE SCALE GENOMIC DNA]</scope>
    <source>
        <strain evidence="3">Hungarian</strain>
    </source>
</reference>
<feature type="compositionally biased region" description="Basic and acidic residues" evidence="1">
    <location>
        <begin position="212"/>
        <end position="221"/>
    </location>
</feature>
<dbReference type="Pfam" id="PF15287">
    <property type="entry name" value="KRBA1"/>
    <property type="match status" value="5"/>
</dbReference>
<feature type="region of interest" description="Disordered" evidence="1">
    <location>
        <begin position="901"/>
        <end position="921"/>
    </location>
</feature>
<dbReference type="OrthoDB" id="9449942at2759"/>
<protein>
    <recommendedName>
        <fullName evidence="2">KRAB domain-containing protein</fullName>
    </recommendedName>
</protein>
<dbReference type="Proteomes" id="UP000242450">
    <property type="component" value="Chromosome 18"/>
</dbReference>
<dbReference type="PANTHER" id="PTHR22740">
    <property type="entry name" value="PROTEIN KRBA1"/>
    <property type="match status" value="1"/>
</dbReference>
<proteinExistence type="predicted"/>
<dbReference type="InterPro" id="IPR001909">
    <property type="entry name" value="KRAB"/>
</dbReference>
<keyword evidence="4" id="KW-1185">Reference proteome</keyword>
<dbReference type="InterPro" id="IPR040095">
    <property type="entry name" value="KRBA1"/>
</dbReference>
<evidence type="ECO:0000259" key="2">
    <source>
        <dbReference type="Pfam" id="PF01352"/>
    </source>
</evidence>
<feature type="compositionally biased region" description="Basic and acidic residues" evidence="1">
    <location>
        <begin position="493"/>
        <end position="503"/>
    </location>
</feature>
<accession>A0A212CJM6</accession>
<feature type="region of interest" description="Disordered" evidence="1">
    <location>
        <begin position="185"/>
        <end position="301"/>
    </location>
</feature>
<dbReference type="EMBL" id="MKHE01000018">
    <property type="protein sequence ID" value="OWK06253.1"/>
    <property type="molecule type" value="Genomic_DNA"/>
</dbReference>
<dbReference type="Pfam" id="PF01352">
    <property type="entry name" value="KRAB"/>
    <property type="match status" value="1"/>
</dbReference>
<dbReference type="InterPro" id="IPR036051">
    <property type="entry name" value="KRAB_dom_sf"/>
</dbReference>